<keyword evidence="4" id="KW-0804">Transcription</keyword>
<name>A0A4Y9SYF9_9BURK</name>
<dbReference type="InterPro" id="IPR005650">
    <property type="entry name" value="BlaI_family"/>
</dbReference>
<dbReference type="EMBL" id="SPUM01000078">
    <property type="protein sequence ID" value="TFW31884.1"/>
    <property type="molecule type" value="Genomic_DNA"/>
</dbReference>
<keyword evidence="2" id="KW-0805">Transcription regulation</keyword>
<dbReference type="GO" id="GO:0003677">
    <property type="term" value="F:DNA binding"/>
    <property type="evidence" value="ECO:0007669"/>
    <property type="project" value="UniProtKB-KW"/>
</dbReference>
<organism evidence="5 6">
    <name type="scientific">Massilia horti</name>
    <dbReference type="NCBI Taxonomy" id="2562153"/>
    <lineage>
        <taxon>Bacteria</taxon>
        <taxon>Pseudomonadati</taxon>
        <taxon>Pseudomonadota</taxon>
        <taxon>Betaproteobacteria</taxon>
        <taxon>Burkholderiales</taxon>
        <taxon>Oxalobacteraceae</taxon>
        <taxon>Telluria group</taxon>
        <taxon>Massilia</taxon>
    </lineage>
</organism>
<dbReference type="Proteomes" id="UP000297258">
    <property type="component" value="Unassembled WGS sequence"/>
</dbReference>
<dbReference type="InterPro" id="IPR036388">
    <property type="entry name" value="WH-like_DNA-bd_sf"/>
</dbReference>
<gene>
    <name evidence="5" type="ORF">E4O92_12055</name>
</gene>
<evidence type="ECO:0000256" key="3">
    <source>
        <dbReference type="ARBA" id="ARBA00023125"/>
    </source>
</evidence>
<dbReference type="SUPFAM" id="SSF46785">
    <property type="entry name" value="Winged helix' DNA-binding domain"/>
    <property type="match status" value="1"/>
</dbReference>
<keyword evidence="6" id="KW-1185">Reference proteome</keyword>
<keyword evidence="3" id="KW-0238">DNA-binding</keyword>
<dbReference type="GO" id="GO:0045892">
    <property type="term" value="P:negative regulation of DNA-templated transcription"/>
    <property type="evidence" value="ECO:0007669"/>
    <property type="project" value="InterPro"/>
</dbReference>
<proteinExistence type="inferred from homology"/>
<evidence type="ECO:0000313" key="5">
    <source>
        <dbReference type="EMBL" id="TFW31884.1"/>
    </source>
</evidence>
<dbReference type="AlphaFoldDB" id="A0A4Y9SYF9"/>
<dbReference type="PIRSF" id="PIRSF019455">
    <property type="entry name" value="CopR_AtkY"/>
    <property type="match status" value="1"/>
</dbReference>
<dbReference type="Gene3D" id="1.10.10.10">
    <property type="entry name" value="Winged helix-like DNA-binding domain superfamily/Winged helix DNA-binding domain"/>
    <property type="match status" value="1"/>
</dbReference>
<evidence type="ECO:0000256" key="1">
    <source>
        <dbReference type="ARBA" id="ARBA00011046"/>
    </source>
</evidence>
<evidence type="ECO:0000256" key="4">
    <source>
        <dbReference type="ARBA" id="ARBA00023163"/>
    </source>
</evidence>
<dbReference type="Gene3D" id="1.10.4040.10">
    <property type="entry name" value="Penicillinase repressor domain"/>
    <property type="match status" value="1"/>
</dbReference>
<accession>A0A4Y9SYF9</accession>
<comment type="similarity">
    <text evidence="1">Belongs to the BlaI transcriptional regulatory family.</text>
</comment>
<comment type="caution">
    <text evidence="5">The sequence shown here is derived from an EMBL/GenBank/DDBJ whole genome shotgun (WGS) entry which is preliminary data.</text>
</comment>
<dbReference type="OrthoDB" id="279010at2"/>
<reference evidence="5 6" key="1">
    <citation type="submission" date="2019-03" db="EMBL/GenBank/DDBJ databases">
        <title>Draft genome of Massilia hortus sp. nov., a novel bacterial species of the Oxalobacteraceae family.</title>
        <authorList>
            <person name="Peta V."/>
            <person name="Raths R."/>
            <person name="Bucking H."/>
        </authorList>
    </citation>
    <scope>NUCLEOTIDE SEQUENCE [LARGE SCALE GENOMIC DNA]</scope>
    <source>
        <strain evidence="5 6">ONC3</strain>
    </source>
</reference>
<protein>
    <submittedName>
        <fullName evidence="5">BlaI/MecI/CopY family transcriptional regulator</fullName>
    </submittedName>
</protein>
<evidence type="ECO:0000256" key="2">
    <source>
        <dbReference type="ARBA" id="ARBA00023015"/>
    </source>
</evidence>
<evidence type="ECO:0000313" key="6">
    <source>
        <dbReference type="Proteomes" id="UP000297258"/>
    </source>
</evidence>
<dbReference type="InterPro" id="IPR036390">
    <property type="entry name" value="WH_DNA-bd_sf"/>
</dbReference>
<dbReference type="Pfam" id="PF03965">
    <property type="entry name" value="Penicillinase_R"/>
    <property type="match status" value="1"/>
</dbReference>
<sequence>MSISEAESQVMEVLWREPEPVPAEQVVKVLVGAHDWQEATVKTLLNRLLKKGAIRATKDGRRYLYSPVLRREQWITDESKGLLDRLFGGRIAPLVAHFGSQRKLSKAEIDELARLIEGMRDGQ</sequence>